<dbReference type="InterPro" id="IPR011990">
    <property type="entry name" value="TPR-like_helical_dom_sf"/>
</dbReference>
<keyword evidence="3" id="KW-1185">Reference proteome</keyword>
<dbReference type="PROSITE" id="PS50943">
    <property type="entry name" value="HTH_CROC1"/>
    <property type="match status" value="1"/>
</dbReference>
<dbReference type="CDD" id="cd00093">
    <property type="entry name" value="HTH_XRE"/>
    <property type="match status" value="1"/>
</dbReference>
<accession>A0ABT7AAA3</accession>
<name>A0ABT7AAA3_9ACTN</name>
<dbReference type="Gene3D" id="1.10.260.40">
    <property type="entry name" value="lambda repressor-like DNA-binding domains"/>
    <property type="match status" value="1"/>
</dbReference>
<evidence type="ECO:0000313" key="2">
    <source>
        <dbReference type="EMBL" id="MDJ1138275.1"/>
    </source>
</evidence>
<dbReference type="InterPro" id="IPR001387">
    <property type="entry name" value="Cro/C1-type_HTH"/>
</dbReference>
<evidence type="ECO:0000259" key="1">
    <source>
        <dbReference type="PROSITE" id="PS50943"/>
    </source>
</evidence>
<dbReference type="SUPFAM" id="SSF48452">
    <property type="entry name" value="TPR-like"/>
    <property type="match status" value="1"/>
</dbReference>
<feature type="domain" description="HTH cro/C1-type" evidence="1">
    <location>
        <begin position="7"/>
        <end position="61"/>
    </location>
</feature>
<dbReference type="Proteomes" id="UP001214441">
    <property type="component" value="Unassembled WGS sequence"/>
</dbReference>
<organism evidence="2 3">
    <name type="scientific">Streptomyces iconiensis</name>
    <dbReference type="NCBI Taxonomy" id="1384038"/>
    <lineage>
        <taxon>Bacteria</taxon>
        <taxon>Bacillati</taxon>
        <taxon>Actinomycetota</taxon>
        <taxon>Actinomycetes</taxon>
        <taxon>Kitasatosporales</taxon>
        <taxon>Streptomycetaceae</taxon>
        <taxon>Streptomyces</taxon>
    </lineage>
</organism>
<proteinExistence type="predicted"/>
<comment type="caution">
    <text evidence="2">The sequence shown here is derived from an EMBL/GenBank/DDBJ whole genome shotgun (WGS) entry which is preliminary data.</text>
</comment>
<protein>
    <submittedName>
        <fullName evidence="2">Helix-turn-helix domain-containing protein</fullName>
    </submittedName>
</protein>
<sequence length="410" mass="44788">MSLADNVRNHRRRAGFTQEELAHEAGVSLGVVKKVEGDYGNARVESLHAMARAMGTTTSALFASEVPAPVRDDGNAGRLVELRRALMPPVGLTEHPTDVDRDADVDVVRRDVDDAHALYHADRYDSVATRLPAVLKAAESTVTLADDDAARQRALAVRAHAFLLAGKYLTQVRQYDAAYYALSRAIEGARATGQTLAAAAGVVGMAWLLLRQDRFEECEAMAAQSAERVEPRFSAATPGQVAVWGELCLRVAAAASRNNRPDVADEARRMAVISAGALDSEHVNFREHWSSFGPVTVETKVIEALALLGDARGVLRRADDGPVSGNALRRCGKPSQNNWDRHRLDIARAHVTLGSHQDAMDVLAEVLHTSPQWLRHQSMARHIMTDLLATRKRTLTKQMREMAAHLEVQG</sequence>
<dbReference type="SMART" id="SM00530">
    <property type="entry name" value="HTH_XRE"/>
    <property type="match status" value="1"/>
</dbReference>
<dbReference type="EMBL" id="JANCPR020000080">
    <property type="protein sequence ID" value="MDJ1138275.1"/>
    <property type="molecule type" value="Genomic_DNA"/>
</dbReference>
<dbReference type="SUPFAM" id="SSF47413">
    <property type="entry name" value="lambda repressor-like DNA-binding domains"/>
    <property type="match status" value="1"/>
</dbReference>
<dbReference type="RefSeq" id="WP_274046765.1">
    <property type="nucleotide sequence ID" value="NZ_JANCPR020000080.1"/>
</dbReference>
<evidence type="ECO:0000313" key="3">
    <source>
        <dbReference type="Proteomes" id="UP001214441"/>
    </source>
</evidence>
<reference evidence="2 3" key="1">
    <citation type="submission" date="2023-05" db="EMBL/GenBank/DDBJ databases">
        <title>Streptantibioticus silvisoli sp. nov., acidotolerant actinomycetes 1 from pine litter.</title>
        <authorList>
            <person name="Swiecimska M."/>
            <person name="Golinska P."/>
            <person name="Sangal V."/>
            <person name="Wachnowicz B."/>
            <person name="Goodfellow M."/>
        </authorList>
    </citation>
    <scope>NUCLEOTIDE SEQUENCE [LARGE SCALE GENOMIC DNA]</scope>
    <source>
        <strain evidence="2 3">DSM 42109</strain>
    </source>
</reference>
<gene>
    <name evidence="2" type="ORF">NMN56_041235</name>
</gene>
<dbReference type="InterPro" id="IPR010982">
    <property type="entry name" value="Lambda_DNA-bd_dom_sf"/>
</dbReference>
<dbReference type="Pfam" id="PF01381">
    <property type="entry name" value="HTH_3"/>
    <property type="match status" value="1"/>
</dbReference>